<dbReference type="InterPro" id="IPR029063">
    <property type="entry name" value="SAM-dependent_MTases_sf"/>
</dbReference>
<evidence type="ECO:0000256" key="1">
    <source>
        <dbReference type="ARBA" id="ARBA00012190"/>
    </source>
</evidence>
<dbReference type="Pfam" id="PF08123">
    <property type="entry name" value="DOT1"/>
    <property type="match status" value="1"/>
</dbReference>
<proteinExistence type="predicted"/>
<dbReference type="KEGG" id="lfa:LFA_1399"/>
<dbReference type="PROSITE" id="PS51569">
    <property type="entry name" value="DOT1"/>
    <property type="match status" value="1"/>
</dbReference>
<reference evidence="8" key="1">
    <citation type="submission" date="2014-09" db="EMBL/GenBank/DDBJ databases">
        <authorList>
            <person name="Gomez-Valero L."/>
        </authorList>
    </citation>
    <scope>NUCLEOTIDE SEQUENCE [LARGE SCALE GENOMIC DNA]</scope>
    <source>
        <strain evidence="8">ATCC700992</strain>
    </source>
</reference>
<keyword evidence="8" id="KW-1185">Reference proteome</keyword>
<dbReference type="STRING" id="1212491.LFA_1399"/>
<dbReference type="RefSeq" id="WP_052673872.1">
    <property type="nucleotide sequence ID" value="NZ_LN614827.1"/>
</dbReference>
<dbReference type="Proteomes" id="UP000032430">
    <property type="component" value="Chromosome I"/>
</dbReference>
<dbReference type="EMBL" id="LN614827">
    <property type="protein sequence ID" value="CEG56820.1"/>
    <property type="molecule type" value="Genomic_DNA"/>
</dbReference>
<dbReference type="Gene3D" id="3.40.50.150">
    <property type="entry name" value="Vaccinia Virus protein VP39"/>
    <property type="match status" value="1"/>
</dbReference>
<dbReference type="GO" id="GO:0140956">
    <property type="term" value="F:histone H3K79 trimethyltransferase activity"/>
    <property type="evidence" value="ECO:0007669"/>
    <property type="project" value="UniProtKB-EC"/>
</dbReference>
<evidence type="ECO:0000256" key="4">
    <source>
        <dbReference type="ARBA" id="ARBA00029821"/>
    </source>
</evidence>
<feature type="domain" description="DOT1" evidence="6">
    <location>
        <begin position="1"/>
        <end position="207"/>
    </location>
</feature>
<evidence type="ECO:0000256" key="2">
    <source>
        <dbReference type="ARBA" id="ARBA00020987"/>
    </source>
</evidence>
<organism evidence="7 8">
    <name type="scientific">Legionella fallonii LLAP-10</name>
    <dbReference type="NCBI Taxonomy" id="1212491"/>
    <lineage>
        <taxon>Bacteria</taxon>
        <taxon>Pseudomonadati</taxon>
        <taxon>Pseudomonadota</taxon>
        <taxon>Gammaproteobacteria</taxon>
        <taxon>Legionellales</taxon>
        <taxon>Legionellaceae</taxon>
        <taxon>Legionella</taxon>
    </lineage>
</organism>
<sequence length="207" mass="23150">MVDPNSSLSNLNINDIDTLCYHYLNTLYSTTFEKRRSDKNICTTYGEILLPSIDKLLRIIKCSDDDVFVDYGSGLGKIVIHVFLKTAVKASYGIELSPELHQQAINAAKKLQCDLPEFYDGERKLGFFLGDFLETPVPNATIVVINATCFTPSLLTKLGKVLENTPSLHTVLSTRPINSLQRLTFNKTVRVECSWDTALCYIYGGRG</sequence>
<name>A0A098G5P9_9GAMM</name>
<keyword evidence="3" id="KW-0156">Chromatin regulator</keyword>
<dbReference type="InterPro" id="IPR030445">
    <property type="entry name" value="H3-K79_meTrfase"/>
</dbReference>
<dbReference type="GO" id="GO:0051726">
    <property type="term" value="P:regulation of cell cycle"/>
    <property type="evidence" value="ECO:0007669"/>
    <property type="project" value="InterPro"/>
</dbReference>
<comment type="catalytic activity">
    <reaction evidence="5">
        <text>L-lysyl(79)-[histone H3] + 3 S-adenosyl-L-methionine = N(6),N(6),N(6)-trimethyl-L-lysyl(79)-[histone H3] + 3 S-adenosyl-L-homocysteine + 3 H(+)</text>
        <dbReference type="Rhea" id="RHEA:60328"/>
        <dbReference type="Rhea" id="RHEA-COMP:15549"/>
        <dbReference type="Rhea" id="RHEA-COMP:15552"/>
        <dbReference type="ChEBI" id="CHEBI:15378"/>
        <dbReference type="ChEBI" id="CHEBI:29969"/>
        <dbReference type="ChEBI" id="CHEBI:57856"/>
        <dbReference type="ChEBI" id="CHEBI:59789"/>
        <dbReference type="ChEBI" id="CHEBI:61961"/>
        <dbReference type="EC" id="2.1.1.360"/>
    </reaction>
</comment>
<dbReference type="InterPro" id="IPR025789">
    <property type="entry name" value="DOT1_dom"/>
</dbReference>
<dbReference type="PANTHER" id="PTHR21451">
    <property type="entry name" value="HISTONE H3 METHYLTRANSFERASE"/>
    <property type="match status" value="1"/>
</dbReference>
<dbReference type="AlphaFoldDB" id="A0A098G5P9"/>
<evidence type="ECO:0000313" key="7">
    <source>
        <dbReference type="EMBL" id="CEG56820.1"/>
    </source>
</evidence>
<accession>A0A098G5P9</accession>
<dbReference type="HOGENOM" id="CLU_085223_1_0_6"/>
<evidence type="ECO:0000259" key="6">
    <source>
        <dbReference type="PROSITE" id="PS51569"/>
    </source>
</evidence>
<evidence type="ECO:0000256" key="5">
    <source>
        <dbReference type="ARBA" id="ARBA00047770"/>
    </source>
</evidence>
<gene>
    <name evidence="7" type="ORF">LFA_1399</name>
</gene>
<protein>
    <recommendedName>
        <fullName evidence="2">Histone-lysine N-methyltransferase, H3 lysine-79 specific</fullName>
        <ecNumber evidence="1">2.1.1.360</ecNumber>
    </recommendedName>
    <alternativeName>
        <fullName evidence="4">Histone H3-K79 methyltransferase</fullName>
    </alternativeName>
</protein>
<evidence type="ECO:0000256" key="3">
    <source>
        <dbReference type="ARBA" id="ARBA00022853"/>
    </source>
</evidence>
<dbReference type="OrthoDB" id="9780095at2"/>
<dbReference type="EC" id="2.1.1.360" evidence="1"/>
<dbReference type="SUPFAM" id="SSF53335">
    <property type="entry name" value="S-adenosyl-L-methionine-dependent methyltransferases"/>
    <property type="match status" value="1"/>
</dbReference>
<evidence type="ECO:0000313" key="8">
    <source>
        <dbReference type="Proteomes" id="UP000032430"/>
    </source>
</evidence>